<feature type="binding site" evidence="6">
    <location>
        <position position="141"/>
    </location>
    <ligand>
        <name>Fe cation</name>
        <dbReference type="ChEBI" id="CHEBI:24875"/>
        <note>catalytic</note>
    </ligand>
</feature>
<evidence type="ECO:0000256" key="4">
    <source>
        <dbReference type="ARBA" id="ARBA00023002"/>
    </source>
</evidence>
<feature type="binding site" evidence="6">
    <location>
        <position position="87"/>
    </location>
    <ligand>
        <name>Fe cation</name>
        <dbReference type="ChEBI" id="CHEBI:24875"/>
        <note>catalytic</note>
    </ligand>
</feature>
<comment type="similarity">
    <text evidence="1">Belongs to the cysteine dioxygenase family.</text>
</comment>
<evidence type="ECO:0000256" key="6">
    <source>
        <dbReference type="PIRSR" id="PIRSR610300-51"/>
    </source>
</evidence>
<dbReference type="SUPFAM" id="SSF51182">
    <property type="entry name" value="RmlC-like cupins"/>
    <property type="match status" value="1"/>
</dbReference>
<sequence length="193" mass="21530">MGKHSRTIKTLREIALEYGVGEQPDLAAMARALGSAIHKDTPVPGDGPSKLHHPQRGFQRWLIGERNRPAISVLIMSWPPNYYTPVHDHGGLWGVEVALYGALEVESYEREAASNALRFRQRDWLGPGDATWFEAGDTHAHRCRNLSRHDTALTLHVYGGQLAQYTAYEQATEHAAEWHAQTQYAAIAGQLRG</sequence>
<evidence type="ECO:0000256" key="2">
    <source>
        <dbReference type="ARBA" id="ARBA00022723"/>
    </source>
</evidence>
<dbReference type="Pfam" id="PF05995">
    <property type="entry name" value="CDO_I"/>
    <property type="match status" value="1"/>
</dbReference>
<keyword evidence="4" id="KW-0560">Oxidoreductase</keyword>
<dbReference type="Gene3D" id="2.60.120.10">
    <property type="entry name" value="Jelly Rolls"/>
    <property type="match status" value="1"/>
</dbReference>
<comment type="caution">
    <text evidence="7">The sequence shown here is derived from an EMBL/GenBank/DDBJ whole genome shotgun (WGS) entry which is preliminary data.</text>
</comment>
<dbReference type="InterPro" id="IPR014710">
    <property type="entry name" value="RmlC-like_jellyroll"/>
</dbReference>
<dbReference type="AlphaFoldDB" id="A0A369UPR8"/>
<accession>A0A369UPR8</accession>
<organism evidence="7 8">
    <name type="scientific">Dyella tabacisoli</name>
    <dbReference type="NCBI Taxonomy" id="2282381"/>
    <lineage>
        <taxon>Bacteria</taxon>
        <taxon>Pseudomonadati</taxon>
        <taxon>Pseudomonadota</taxon>
        <taxon>Gammaproteobacteria</taxon>
        <taxon>Lysobacterales</taxon>
        <taxon>Rhodanobacteraceae</taxon>
        <taxon>Dyella</taxon>
    </lineage>
</organism>
<dbReference type="Proteomes" id="UP000253782">
    <property type="component" value="Unassembled WGS sequence"/>
</dbReference>
<reference evidence="7 8" key="1">
    <citation type="submission" date="2018-07" db="EMBL/GenBank/DDBJ databases">
        <title>Dyella tabacisoli L4-6T, whole genome shotgun sequence.</title>
        <authorList>
            <person name="Zhou X.-K."/>
            <person name="Li W.-J."/>
            <person name="Duan Y.-Q."/>
        </authorList>
    </citation>
    <scope>NUCLEOTIDE SEQUENCE [LARGE SCALE GENOMIC DNA]</scope>
    <source>
        <strain evidence="7 8">L4-6</strain>
    </source>
</reference>
<keyword evidence="8" id="KW-1185">Reference proteome</keyword>
<name>A0A369UPR8_9GAMM</name>
<evidence type="ECO:0000313" key="8">
    <source>
        <dbReference type="Proteomes" id="UP000253782"/>
    </source>
</evidence>
<dbReference type="RefSeq" id="WP_114844277.1">
    <property type="nucleotide sequence ID" value="NZ_JBHSPE010000001.1"/>
</dbReference>
<keyword evidence="2 6" id="KW-0479">Metal-binding</keyword>
<evidence type="ECO:0000256" key="1">
    <source>
        <dbReference type="ARBA" id="ARBA00006622"/>
    </source>
</evidence>
<evidence type="ECO:0000313" key="7">
    <source>
        <dbReference type="EMBL" id="RDD82762.1"/>
    </source>
</evidence>
<protein>
    <submittedName>
        <fullName evidence="7">Cysteine dioxygenase</fullName>
    </submittedName>
</protein>
<dbReference type="PANTHER" id="PTHR12918:SF1">
    <property type="entry name" value="CYSTEINE DIOXYGENASE TYPE 1"/>
    <property type="match status" value="1"/>
</dbReference>
<dbReference type="EMBL" id="QQAH01000003">
    <property type="protein sequence ID" value="RDD82762.1"/>
    <property type="molecule type" value="Genomic_DNA"/>
</dbReference>
<gene>
    <name evidence="7" type="ORF">DVJ77_04380</name>
</gene>
<dbReference type="CDD" id="cd10548">
    <property type="entry name" value="cupin_CDO"/>
    <property type="match status" value="1"/>
</dbReference>
<dbReference type="GO" id="GO:0016702">
    <property type="term" value="F:oxidoreductase activity, acting on single donors with incorporation of molecular oxygen, incorporation of two atoms of oxygen"/>
    <property type="evidence" value="ECO:0007669"/>
    <property type="project" value="InterPro"/>
</dbReference>
<feature type="binding site" evidence="6">
    <location>
        <position position="89"/>
    </location>
    <ligand>
        <name>Fe cation</name>
        <dbReference type="ChEBI" id="CHEBI:24875"/>
        <note>catalytic</note>
    </ligand>
</feature>
<dbReference type="InterPro" id="IPR010300">
    <property type="entry name" value="CDO_1"/>
</dbReference>
<dbReference type="PANTHER" id="PTHR12918">
    <property type="entry name" value="CYSTEINE DIOXYGENASE"/>
    <property type="match status" value="1"/>
</dbReference>
<dbReference type="OrthoDB" id="5959209at2"/>
<dbReference type="InterPro" id="IPR011051">
    <property type="entry name" value="RmlC_Cupin_sf"/>
</dbReference>
<keyword evidence="3 7" id="KW-0223">Dioxygenase</keyword>
<evidence type="ECO:0000256" key="5">
    <source>
        <dbReference type="ARBA" id="ARBA00023004"/>
    </source>
</evidence>
<proteinExistence type="inferred from homology"/>
<dbReference type="GO" id="GO:0008198">
    <property type="term" value="F:ferrous iron binding"/>
    <property type="evidence" value="ECO:0007669"/>
    <property type="project" value="TreeGrafter"/>
</dbReference>
<keyword evidence="5 6" id="KW-0408">Iron</keyword>
<evidence type="ECO:0000256" key="3">
    <source>
        <dbReference type="ARBA" id="ARBA00022964"/>
    </source>
</evidence>